<evidence type="ECO:0000259" key="6">
    <source>
        <dbReference type="Pfam" id="PF13193"/>
    </source>
</evidence>
<evidence type="ECO:0000256" key="3">
    <source>
        <dbReference type="ARBA" id="ARBA00022832"/>
    </source>
</evidence>
<keyword evidence="8" id="KW-1185">Reference proteome</keyword>
<dbReference type="InterPro" id="IPR042099">
    <property type="entry name" value="ANL_N_sf"/>
</dbReference>
<comment type="caution">
    <text evidence="7">The sequence shown here is derived from an EMBL/GenBank/DDBJ whole genome shotgun (WGS) entry which is preliminary data.</text>
</comment>
<feature type="domain" description="AMP-dependent synthetase/ligase" evidence="5">
    <location>
        <begin position="34"/>
        <end position="408"/>
    </location>
</feature>
<dbReference type="Pfam" id="PF00501">
    <property type="entry name" value="AMP-binding"/>
    <property type="match status" value="1"/>
</dbReference>
<evidence type="ECO:0000256" key="4">
    <source>
        <dbReference type="ARBA" id="ARBA00023098"/>
    </source>
</evidence>
<dbReference type="GO" id="GO:0016874">
    <property type="term" value="F:ligase activity"/>
    <property type="evidence" value="ECO:0007669"/>
    <property type="project" value="UniProtKB-KW"/>
</dbReference>
<dbReference type="InterPro" id="IPR000873">
    <property type="entry name" value="AMP-dep_synth/lig_dom"/>
</dbReference>
<dbReference type="PROSITE" id="PS00455">
    <property type="entry name" value="AMP_BINDING"/>
    <property type="match status" value="1"/>
</dbReference>
<organism evidence="7 8">
    <name type="scientific">Tistrella bauzanensis</name>
    <dbReference type="NCBI Taxonomy" id="657419"/>
    <lineage>
        <taxon>Bacteria</taxon>
        <taxon>Pseudomonadati</taxon>
        <taxon>Pseudomonadota</taxon>
        <taxon>Alphaproteobacteria</taxon>
        <taxon>Geminicoccales</taxon>
        <taxon>Geminicoccaceae</taxon>
        <taxon>Tistrella</taxon>
    </lineage>
</organism>
<dbReference type="InterPro" id="IPR045851">
    <property type="entry name" value="AMP-bd_C_sf"/>
</dbReference>
<protein>
    <submittedName>
        <fullName evidence="7">Long-chain-fatty-acid--CoA ligase</fullName>
    </submittedName>
</protein>
<dbReference type="PANTHER" id="PTHR43859:SF4">
    <property type="entry name" value="BUTANOATE--COA LIGASE AAE1-RELATED"/>
    <property type="match status" value="1"/>
</dbReference>
<dbReference type="InterPro" id="IPR025110">
    <property type="entry name" value="AMP-bd_C"/>
</dbReference>
<evidence type="ECO:0000256" key="2">
    <source>
        <dbReference type="ARBA" id="ARBA00022598"/>
    </source>
</evidence>
<dbReference type="Gene3D" id="3.30.300.30">
    <property type="match status" value="1"/>
</dbReference>
<evidence type="ECO:0000256" key="1">
    <source>
        <dbReference type="ARBA" id="ARBA00006432"/>
    </source>
</evidence>
<feature type="domain" description="AMP-binding enzyme C-terminal" evidence="6">
    <location>
        <begin position="460"/>
        <end position="534"/>
    </location>
</feature>
<accession>A0ABQ1IMM1</accession>
<dbReference type="CDD" id="cd12119">
    <property type="entry name" value="ttLC_FACS_AlkK_like"/>
    <property type="match status" value="1"/>
</dbReference>
<proteinExistence type="inferred from homology"/>
<dbReference type="Gene3D" id="3.40.50.12780">
    <property type="entry name" value="N-terminal domain of ligase-like"/>
    <property type="match status" value="1"/>
</dbReference>
<dbReference type="SUPFAM" id="SSF56801">
    <property type="entry name" value="Acetyl-CoA synthetase-like"/>
    <property type="match status" value="1"/>
</dbReference>
<sequence>MSRLLPLMGQMMDAPLSIITLLQYAARCHATTEIVSRNCEGTIHRYGYGAAYDRVQALANGLVSLKVAPGDRVATLAWNNHRHFELYFAISGMGAVCHTINPRLAADQMAYILNHAEDEVLFVDPTFVPLVARLQGQLPHLRHVVVMTDRAHMPETPPGFDDLLCYEELIAGQPASYDWPDLDERAASSLCYTSGTTGKPKGVLYSHRSTVLHAMAAGCAEGVGVSGREVVLPVVPLFHVNAWGIPYACAMFGAKLVLPGPRLDGEGLHELFEAEGVTLTAGVPTVWLNLINYLRQSGKRLDMLKSIVIGGSAAPVSMIRTFEEEFGVDVAHAWGMTEMSPMGTIGILKRKDLDRPAEERYALKATQGRMVAMVGMKIVDPMGRALPHDGKAFGELLVSGPWITSGYYHNDEANLAAFDEDGWFRTGDVATIDADGYMHIVDRAKDVIKSGGEWISSIDLENAVMGHPKVAEAAVIGVSHPKWDERPLLIVVPKPGETPDKDEILSWLTSRVARLWLPDDVVLVDELPHSGTGKVLKAQLRQIFKDHKLPTV</sequence>
<dbReference type="RefSeq" id="WP_306432625.1">
    <property type="nucleotide sequence ID" value="NZ_BMDZ01000037.1"/>
</dbReference>
<dbReference type="InterPro" id="IPR020845">
    <property type="entry name" value="AMP-binding_CS"/>
</dbReference>
<name>A0ABQ1IMM1_9PROT</name>
<reference evidence="8" key="1">
    <citation type="journal article" date="2019" name="Int. J. Syst. Evol. Microbiol.">
        <title>The Global Catalogue of Microorganisms (GCM) 10K type strain sequencing project: providing services to taxonomists for standard genome sequencing and annotation.</title>
        <authorList>
            <consortium name="The Broad Institute Genomics Platform"/>
            <consortium name="The Broad Institute Genome Sequencing Center for Infectious Disease"/>
            <person name="Wu L."/>
            <person name="Ma J."/>
        </authorList>
    </citation>
    <scope>NUCLEOTIDE SEQUENCE [LARGE SCALE GENOMIC DNA]</scope>
    <source>
        <strain evidence="8">CGMCC 1.10188</strain>
    </source>
</reference>
<evidence type="ECO:0000313" key="8">
    <source>
        <dbReference type="Proteomes" id="UP000603352"/>
    </source>
</evidence>
<dbReference type="PANTHER" id="PTHR43859">
    <property type="entry name" value="ACYL-ACTIVATING ENZYME"/>
    <property type="match status" value="1"/>
</dbReference>
<dbReference type="Pfam" id="PF13193">
    <property type="entry name" value="AMP-binding_C"/>
    <property type="match status" value="1"/>
</dbReference>
<evidence type="ECO:0000313" key="7">
    <source>
        <dbReference type="EMBL" id="GGB47536.1"/>
    </source>
</evidence>
<dbReference type="Proteomes" id="UP000603352">
    <property type="component" value="Unassembled WGS sequence"/>
</dbReference>
<dbReference type="EMBL" id="BMDZ01000037">
    <property type="protein sequence ID" value="GGB47536.1"/>
    <property type="molecule type" value="Genomic_DNA"/>
</dbReference>
<keyword evidence="2 7" id="KW-0436">Ligase</keyword>
<keyword evidence="3" id="KW-0276">Fatty acid metabolism</keyword>
<dbReference type="NCBIfam" id="NF004837">
    <property type="entry name" value="PRK06187.1"/>
    <property type="match status" value="1"/>
</dbReference>
<gene>
    <name evidence="7" type="ORF">GCM10011505_30790</name>
</gene>
<evidence type="ECO:0000259" key="5">
    <source>
        <dbReference type="Pfam" id="PF00501"/>
    </source>
</evidence>
<comment type="similarity">
    <text evidence="1">Belongs to the ATP-dependent AMP-binding enzyme family.</text>
</comment>
<keyword evidence="4" id="KW-0443">Lipid metabolism</keyword>